<organism evidence="1 2">
    <name type="scientific">Datura stramonium</name>
    <name type="common">Jimsonweed</name>
    <name type="synonym">Common thornapple</name>
    <dbReference type="NCBI Taxonomy" id="4076"/>
    <lineage>
        <taxon>Eukaryota</taxon>
        <taxon>Viridiplantae</taxon>
        <taxon>Streptophyta</taxon>
        <taxon>Embryophyta</taxon>
        <taxon>Tracheophyta</taxon>
        <taxon>Spermatophyta</taxon>
        <taxon>Magnoliopsida</taxon>
        <taxon>eudicotyledons</taxon>
        <taxon>Gunneridae</taxon>
        <taxon>Pentapetalae</taxon>
        <taxon>asterids</taxon>
        <taxon>lamiids</taxon>
        <taxon>Solanales</taxon>
        <taxon>Solanaceae</taxon>
        <taxon>Solanoideae</taxon>
        <taxon>Datureae</taxon>
        <taxon>Datura</taxon>
    </lineage>
</organism>
<comment type="caution">
    <text evidence="1">The sequence shown here is derived from an EMBL/GenBank/DDBJ whole genome shotgun (WGS) entry which is preliminary data.</text>
</comment>
<protein>
    <submittedName>
        <fullName evidence="1">Uncharacterized protein</fullName>
    </submittedName>
</protein>
<gene>
    <name evidence="1" type="ORF">HAX54_021774</name>
</gene>
<dbReference type="Proteomes" id="UP000823775">
    <property type="component" value="Unassembled WGS sequence"/>
</dbReference>
<keyword evidence="2" id="KW-1185">Reference proteome</keyword>
<proteinExistence type="predicted"/>
<accession>A0ABS8UU08</accession>
<evidence type="ECO:0000313" key="1">
    <source>
        <dbReference type="EMBL" id="MCD9638069.1"/>
    </source>
</evidence>
<reference evidence="1 2" key="1">
    <citation type="journal article" date="2021" name="BMC Genomics">
        <title>Datura genome reveals duplications of psychoactive alkaloid biosynthetic genes and high mutation rate following tissue culture.</title>
        <authorList>
            <person name="Rajewski A."/>
            <person name="Carter-House D."/>
            <person name="Stajich J."/>
            <person name="Litt A."/>
        </authorList>
    </citation>
    <scope>NUCLEOTIDE SEQUENCE [LARGE SCALE GENOMIC DNA]</scope>
    <source>
        <strain evidence="1">AR-01</strain>
    </source>
</reference>
<evidence type="ECO:0000313" key="2">
    <source>
        <dbReference type="Proteomes" id="UP000823775"/>
    </source>
</evidence>
<dbReference type="EMBL" id="JACEIK010002612">
    <property type="protein sequence ID" value="MCD9638069.1"/>
    <property type="molecule type" value="Genomic_DNA"/>
</dbReference>
<sequence>MGGTSAILMGPLEAILGESYTVFCIRNTEGDFIYASASSILDTTNIFDEAKSIQDAKGIEYMRGQDLMMLWTRSPILLVLLVAPYLEGSYDSRQAPQVSSHNPLGYGGYSGHLGSC</sequence>
<name>A0ABS8UU08_DATST</name>